<evidence type="ECO:0000256" key="4">
    <source>
        <dbReference type="ARBA" id="ARBA00023163"/>
    </source>
</evidence>
<dbReference type="Proteomes" id="UP000763088">
    <property type="component" value="Unassembled WGS sequence"/>
</dbReference>
<sequence length="161" mass="19294">MLKRDKTMAELYRLHYEELLRRACILLHDEEDARDAVSDVMAHLMATDILPEGEKLIAYARSSVRFECLNRLKRMKLQERMRRALPLDDSEEDNRDEEEMFQQYQQFIQTELTPQTQRVFRMHYGERLKYREIAEQVGISEAAVYKHLSQAITKLKNRFNP</sequence>
<evidence type="ECO:0000256" key="1">
    <source>
        <dbReference type="ARBA" id="ARBA00010641"/>
    </source>
</evidence>
<dbReference type="GO" id="GO:0003677">
    <property type="term" value="F:DNA binding"/>
    <property type="evidence" value="ECO:0007669"/>
    <property type="project" value="InterPro"/>
</dbReference>
<dbReference type="EMBL" id="SUYD01000011">
    <property type="protein sequence ID" value="MBE6266699.1"/>
    <property type="molecule type" value="Genomic_DNA"/>
</dbReference>
<name>A0A928BT13_XYLRU</name>
<dbReference type="GO" id="GO:0016987">
    <property type="term" value="F:sigma factor activity"/>
    <property type="evidence" value="ECO:0007669"/>
    <property type="project" value="UniProtKB-KW"/>
</dbReference>
<feature type="domain" description="RNA polymerase sigma-70 region 2" evidence="5">
    <location>
        <begin position="11"/>
        <end position="74"/>
    </location>
</feature>
<proteinExistence type="inferred from homology"/>
<dbReference type="InterPro" id="IPR007627">
    <property type="entry name" value="RNA_pol_sigma70_r2"/>
</dbReference>
<accession>A0A928BT13</accession>
<evidence type="ECO:0000313" key="8">
    <source>
        <dbReference type="Proteomes" id="UP000763088"/>
    </source>
</evidence>
<dbReference type="GO" id="GO:0006352">
    <property type="term" value="P:DNA-templated transcription initiation"/>
    <property type="evidence" value="ECO:0007669"/>
    <property type="project" value="InterPro"/>
</dbReference>
<evidence type="ECO:0000256" key="3">
    <source>
        <dbReference type="ARBA" id="ARBA00023082"/>
    </source>
</evidence>
<evidence type="ECO:0000313" key="7">
    <source>
        <dbReference type="EMBL" id="MBE6266699.1"/>
    </source>
</evidence>
<keyword evidence="3" id="KW-0731">Sigma factor</keyword>
<reference evidence="7" key="1">
    <citation type="submission" date="2019-04" db="EMBL/GenBank/DDBJ databases">
        <title>Evolution of Biomass-Degrading Anaerobic Consortia Revealed by Metagenomics.</title>
        <authorList>
            <person name="Peng X."/>
        </authorList>
    </citation>
    <scope>NUCLEOTIDE SEQUENCE</scope>
    <source>
        <strain evidence="7">SIG141</strain>
    </source>
</reference>
<keyword evidence="4" id="KW-0804">Transcription</keyword>
<dbReference type="InterPro" id="IPR039425">
    <property type="entry name" value="RNA_pol_sigma-70-like"/>
</dbReference>
<dbReference type="InterPro" id="IPR013324">
    <property type="entry name" value="RNA_pol_sigma_r3/r4-like"/>
</dbReference>
<dbReference type="Pfam" id="PF04542">
    <property type="entry name" value="Sigma70_r2"/>
    <property type="match status" value="1"/>
</dbReference>
<feature type="domain" description="RNA polymerase sigma factor 70 region 4 type 2" evidence="6">
    <location>
        <begin position="111"/>
        <end position="155"/>
    </location>
</feature>
<dbReference type="Gene3D" id="1.10.10.10">
    <property type="entry name" value="Winged helix-like DNA-binding domain superfamily/Winged helix DNA-binding domain"/>
    <property type="match status" value="1"/>
</dbReference>
<protein>
    <submittedName>
        <fullName evidence="7">Sigma-70 family RNA polymerase sigma factor</fullName>
    </submittedName>
</protein>
<evidence type="ECO:0000259" key="6">
    <source>
        <dbReference type="Pfam" id="PF08281"/>
    </source>
</evidence>
<comment type="similarity">
    <text evidence="1">Belongs to the sigma-70 factor family. ECF subfamily.</text>
</comment>
<dbReference type="SUPFAM" id="SSF88946">
    <property type="entry name" value="Sigma2 domain of RNA polymerase sigma factors"/>
    <property type="match status" value="1"/>
</dbReference>
<evidence type="ECO:0000256" key="2">
    <source>
        <dbReference type="ARBA" id="ARBA00023015"/>
    </source>
</evidence>
<gene>
    <name evidence="7" type="ORF">E7102_09540</name>
</gene>
<dbReference type="InterPro" id="IPR013249">
    <property type="entry name" value="RNA_pol_sigma70_r4_t2"/>
</dbReference>
<dbReference type="InterPro" id="IPR036388">
    <property type="entry name" value="WH-like_DNA-bd_sf"/>
</dbReference>
<dbReference type="Gene3D" id="1.10.1740.10">
    <property type="match status" value="1"/>
</dbReference>
<dbReference type="AlphaFoldDB" id="A0A928BT13"/>
<dbReference type="Pfam" id="PF08281">
    <property type="entry name" value="Sigma70_r4_2"/>
    <property type="match status" value="1"/>
</dbReference>
<keyword evidence="2" id="KW-0805">Transcription regulation</keyword>
<dbReference type="NCBIfam" id="TIGR02937">
    <property type="entry name" value="sigma70-ECF"/>
    <property type="match status" value="1"/>
</dbReference>
<evidence type="ECO:0000259" key="5">
    <source>
        <dbReference type="Pfam" id="PF04542"/>
    </source>
</evidence>
<dbReference type="InterPro" id="IPR013325">
    <property type="entry name" value="RNA_pol_sigma_r2"/>
</dbReference>
<organism evidence="7 8">
    <name type="scientific">Xylanibacter ruminicola</name>
    <name type="common">Prevotella ruminicola</name>
    <dbReference type="NCBI Taxonomy" id="839"/>
    <lineage>
        <taxon>Bacteria</taxon>
        <taxon>Pseudomonadati</taxon>
        <taxon>Bacteroidota</taxon>
        <taxon>Bacteroidia</taxon>
        <taxon>Bacteroidales</taxon>
        <taxon>Prevotellaceae</taxon>
        <taxon>Xylanibacter</taxon>
    </lineage>
</organism>
<dbReference type="PANTHER" id="PTHR43133">
    <property type="entry name" value="RNA POLYMERASE ECF-TYPE SIGMA FACTO"/>
    <property type="match status" value="1"/>
</dbReference>
<dbReference type="SUPFAM" id="SSF88659">
    <property type="entry name" value="Sigma3 and sigma4 domains of RNA polymerase sigma factors"/>
    <property type="match status" value="1"/>
</dbReference>
<comment type="caution">
    <text evidence="7">The sequence shown here is derived from an EMBL/GenBank/DDBJ whole genome shotgun (WGS) entry which is preliminary data.</text>
</comment>
<dbReference type="PANTHER" id="PTHR43133:SF46">
    <property type="entry name" value="RNA POLYMERASE SIGMA-70 FACTOR ECF SUBFAMILY"/>
    <property type="match status" value="1"/>
</dbReference>
<dbReference type="InterPro" id="IPR014284">
    <property type="entry name" value="RNA_pol_sigma-70_dom"/>
</dbReference>